<reference evidence="1 2" key="1">
    <citation type="journal article" date="2020" name="Genome Biol. Evol.">
        <title>Comparative genomics of Sclerotiniaceae.</title>
        <authorList>
            <person name="Valero Jimenez C.A."/>
            <person name="Steentjes M."/>
            <person name="Scholten O.E."/>
            <person name="Van Kan J.A.L."/>
        </authorList>
    </citation>
    <scope>NUCLEOTIDE SEQUENCE [LARGE SCALE GENOMIC DNA]</scope>
    <source>
        <strain evidence="1 2">MUCL 94</strain>
    </source>
</reference>
<sequence length="80" mass="8412">MTGNASTKGVKVIKAIPVGQGPFMRLVDGSLQAIIEKGRSGTMTNIDVKSTELRENIAVLQENSVQIAAEKLDKSGQGGK</sequence>
<dbReference type="Proteomes" id="UP000710849">
    <property type="component" value="Unassembled WGS sequence"/>
</dbReference>
<proteinExistence type="predicted"/>
<evidence type="ECO:0000313" key="1">
    <source>
        <dbReference type="EMBL" id="KAF7940813.1"/>
    </source>
</evidence>
<dbReference type="GeneID" id="62150588"/>
<dbReference type="AlphaFoldDB" id="A0A9P5IHC6"/>
<organism evidence="1 2">
    <name type="scientific">Botrytis byssoidea</name>
    <dbReference type="NCBI Taxonomy" id="139641"/>
    <lineage>
        <taxon>Eukaryota</taxon>
        <taxon>Fungi</taxon>
        <taxon>Dikarya</taxon>
        <taxon>Ascomycota</taxon>
        <taxon>Pezizomycotina</taxon>
        <taxon>Leotiomycetes</taxon>
        <taxon>Helotiales</taxon>
        <taxon>Sclerotiniaceae</taxon>
        <taxon>Botrytis</taxon>
    </lineage>
</organism>
<dbReference type="EMBL" id="RCSW01000013">
    <property type="protein sequence ID" value="KAF7940813.1"/>
    <property type="molecule type" value="Genomic_DNA"/>
</dbReference>
<name>A0A9P5IHC6_9HELO</name>
<protein>
    <submittedName>
        <fullName evidence="1">Uncharacterized protein</fullName>
    </submittedName>
</protein>
<keyword evidence="2" id="KW-1185">Reference proteome</keyword>
<gene>
    <name evidence="1" type="ORF">EAE97_006999</name>
</gene>
<comment type="caution">
    <text evidence="1">The sequence shown here is derived from an EMBL/GenBank/DDBJ whole genome shotgun (WGS) entry which is preliminary data.</text>
</comment>
<accession>A0A9P5IHC6</accession>
<dbReference type="RefSeq" id="XP_038731702.1">
    <property type="nucleotide sequence ID" value="XM_038877512.1"/>
</dbReference>
<evidence type="ECO:0000313" key="2">
    <source>
        <dbReference type="Proteomes" id="UP000710849"/>
    </source>
</evidence>